<dbReference type="VEuPathDB" id="FungiDB:ASPWEDRAFT_42392"/>
<keyword evidence="3" id="KW-1185">Reference proteome</keyword>
<reference evidence="3" key="1">
    <citation type="journal article" date="2017" name="Genome Biol.">
        <title>Comparative genomics reveals high biological diversity and specific adaptations in the industrially and medically important fungal genus Aspergillus.</title>
        <authorList>
            <person name="de Vries R.P."/>
            <person name="Riley R."/>
            <person name="Wiebenga A."/>
            <person name="Aguilar-Osorio G."/>
            <person name="Amillis S."/>
            <person name="Uchima C.A."/>
            <person name="Anderluh G."/>
            <person name="Asadollahi M."/>
            <person name="Askin M."/>
            <person name="Barry K."/>
            <person name="Battaglia E."/>
            <person name="Bayram O."/>
            <person name="Benocci T."/>
            <person name="Braus-Stromeyer S.A."/>
            <person name="Caldana C."/>
            <person name="Canovas D."/>
            <person name="Cerqueira G.C."/>
            <person name="Chen F."/>
            <person name="Chen W."/>
            <person name="Choi C."/>
            <person name="Clum A."/>
            <person name="Dos Santos R.A."/>
            <person name="Damasio A.R."/>
            <person name="Diallinas G."/>
            <person name="Emri T."/>
            <person name="Fekete E."/>
            <person name="Flipphi M."/>
            <person name="Freyberg S."/>
            <person name="Gallo A."/>
            <person name="Gournas C."/>
            <person name="Habgood R."/>
            <person name="Hainaut M."/>
            <person name="Harispe M.L."/>
            <person name="Henrissat B."/>
            <person name="Hilden K.S."/>
            <person name="Hope R."/>
            <person name="Hossain A."/>
            <person name="Karabika E."/>
            <person name="Karaffa L."/>
            <person name="Karanyi Z."/>
            <person name="Krasevec N."/>
            <person name="Kuo A."/>
            <person name="Kusch H."/>
            <person name="LaButti K."/>
            <person name="Lagendijk E.L."/>
            <person name="Lapidus A."/>
            <person name="Levasseur A."/>
            <person name="Lindquist E."/>
            <person name="Lipzen A."/>
            <person name="Logrieco A.F."/>
            <person name="MacCabe A."/>
            <person name="Maekelae M.R."/>
            <person name="Malavazi I."/>
            <person name="Melin P."/>
            <person name="Meyer V."/>
            <person name="Mielnichuk N."/>
            <person name="Miskei M."/>
            <person name="Molnar A.P."/>
            <person name="Mule G."/>
            <person name="Ngan C.Y."/>
            <person name="Orejas M."/>
            <person name="Orosz E."/>
            <person name="Ouedraogo J.P."/>
            <person name="Overkamp K.M."/>
            <person name="Park H.-S."/>
            <person name="Perrone G."/>
            <person name="Piumi F."/>
            <person name="Punt P.J."/>
            <person name="Ram A.F."/>
            <person name="Ramon A."/>
            <person name="Rauscher S."/>
            <person name="Record E."/>
            <person name="Riano-Pachon D.M."/>
            <person name="Robert V."/>
            <person name="Roehrig J."/>
            <person name="Ruller R."/>
            <person name="Salamov A."/>
            <person name="Salih N.S."/>
            <person name="Samson R.A."/>
            <person name="Sandor E."/>
            <person name="Sanguinetti M."/>
            <person name="Schuetze T."/>
            <person name="Sepcic K."/>
            <person name="Shelest E."/>
            <person name="Sherlock G."/>
            <person name="Sophianopoulou V."/>
            <person name="Squina F.M."/>
            <person name="Sun H."/>
            <person name="Susca A."/>
            <person name="Todd R.B."/>
            <person name="Tsang A."/>
            <person name="Unkles S.E."/>
            <person name="van de Wiele N."/>
            <person name="van Rossen-Uffink D."/>
            <person name="Oliveira J.V."/>
            <person name="Vesth T.C."/>
            <person name="Visser J."/>
            <person name="Yu J.-H."/>
            <person name="Zhou M."/>
            <person name="Andersen M.R."/>
            <person name="Archer D.B."/>
            <person name="Baker S.E."/>
            <person name="Benoit I."/>
            <person name="Brakhage A.A."/>
            <person name="Braus G.H."/>
            <person name="Fischer R."/>
            <person name="Frisvad J.C."/>
            <person name="Goldman G.H."/>
            <person name="Houbraken J."/>
            <person name="Oakley B."/>
            <person name="Pocsi I."/>
            <person name="Scazzocchio C."/>
            <person name="Seiboth B."/>
            <person name="vanKuyk P.A."/>
            <person name="Wortman J."/>
            <person name="Dyer P.S."/>
            <person name="Grigoriev I.V."/>
        </authorList>
    </citation>
    <scope>NUCLEOTIDE SEQUENCE [LARGE SCALE GENOMIC DNA]</scope>
    <source>
        <strain evidence="3">DTO 134E9</strain>
    </source>
</reference>
<dbReference type="GeneID" id="63751616"/>
<sequence length="92" mass="10953">MKLTQPWIADCGWMRSSEEFSSHKKKRERNCQEESFGRTIAAFLNLIASQASRGSLRVDRRRDWYPSHRDLLASSLCFHYWVLVGYILRWES</sequence>
<dbReference type="Proteomes" id="UP000184383">
    <property type="component" value="Unassembled WGS sequence"/>
</dbReference>
<evidence type="ECO:0000313" key="2">
    <source>
        <dbReference type="EMBL" id="OJJ34395.1"/>
    </source>
</evidence>
<dbReference type="AlphaFoldDB" id="A0A1L9RHJ8"/>
<protein>
    <submittedName>
        <fullName evidence="2">Uncharacterized protein</fullName>
    </submittedName>
</protein>
<feature type="transmembrane region" description="Helical" evidence="1">
    <location>
        <begin position="71"/>
        <end position="88"/>
    </location>
</feature>
<proteinExistence type="predicted"/>
<dbReference type="RefSeq" id="XP_040688071.1">
    <property type="nucleotide sequence ID" value="XM_040835768.1"/>
</dbReference>
<evidence type="ECO:0000313" key="3">
    <source>
        <dbReference type="Proteomes" id="UP000184383"/>
    </source>
</evidence>
<keyword evidence="1" id="KW-0812">Transmembrane</keyword>
<accession>A0A1L9RHJ8</accession>
<gene>
    <name evidence="2" type="ORF">ASPWEDRAFT_42392</name>
</gene>
<organism evidence="2 3">
    <name type="scientific">Aspergillus wentii DTO 134E9</name>
    <dbReference type="NCBI Taxonomy" id="1073089"/>
    <lineage>
        <taxon>Eukaryota</taxon>
        <taxon>Fungi</taxon>
        <taxon>Dikarya</taxon>
        <taxon>Ascomycota</taxon>
        <taxon>Pezizomycotina</taxon>
        <taxon>Eurotiomycetes</taxon>
        <taxon>Eurotiomycetidae</taxon>
        <taxon>Eurotiales</taxon>
        <taxon>Aspergillaceae</taxon>
        <taxon>Aspergillus</taxon>
        <taxon>Aspergillus subgen. Cremei</taxon>
    </lineage>
</organism>
<keyword evidence="1" id="KW-1133">Transmembrane helix</keyword>
<keyword evidence="1" id="KW-0472">Membrane</keyword>
<name>A0A1L9RHJ8_ASPWE</name>
<dbReference type="EMBL" id="KV878213">
    <property type="protein sequence ID" value="OJJ34395.1"/>
    <property type="molecule type" value="Genomic_DNA"/>
</dbReference>
<evidence type="ECO:0000256" key="1">
    <source>
        <dbReference type="SAM" id="Phobius"/>
    </source>
</evidence>